<keyword evidence="7" id="KW-0418">Kinase</keyword>
<accession>A0A6A4QTK4</accession>
<dbReference type="InterPro" id="IPR052232">
    <property type="entry name" value="RLK_Ser/Thr-Kinase"/>
</dbReference>
<evidence type="ECO:0000256" key="8">
    <source>
        <dbReference type="ARBA" id="ARBA00022840"/>
    </source>
</evidence>
<keyword evidence="9" id="KW-1133">Transmembrane helix</keyword>
<name>A0A6A4QTK4_LUPAL</name>
<keyword evidence="8" id="KW-0067">ATP-binding</keyword>
<dbReference type="OrthoDB" id="4062651at2759"/>
<evidence type="ECO:0000256" key="1">
    <source>
        <dbReference type="ARBA" id="ARBA00004167"/>
    </source>
</evidence>
<dbReference type="GO" id="GO:0016020">
    <property type="term" value="C:membrane"/>
    <property type="evidence" value="ECO:0007669"/>
    <property type="project" value="UniProtKB-SubCell"/>
</dbReference>
<comment type="subcellular location">
    <subcellularLocation>
        <location evidence="1">Membrane</location>
        <topology evidence="1">Single-pass membrane protein</topology>
    </subcellularLocation>
</comment>
<gene>
    <name evidence="13" type="ORF">Lalb_Chr03g0034871</name>
</gene>
<evidence type="ECO:0000256" key="4">
    <source>
        <dbReference type="ARBA" id="ARBA00022679"/>
    </source>
</evidence>
<dbReference type="AlphaFoldDB" id="A0A6A4QTK4"/>
<sequence>MISKGKVAYLVDPKLPEMPSSKELKRVILVALRCVDPDVNPRLKMGAIVRMLETDILLFYVRTTSSSVSLLSYLLLNCF</sequence>
<comment type="caution">
    <text evidence="13">The sequence shown here is derived from an EMBL/GenBank/DDBJ whole genome shotgun (WGS) entry which is preliminary data.</text>
</comment>
<evidence type="ECO:0000256" key="5">
    <source>
        <dbReference type="ARBA" id="ARBA00022692"/>
    </source>
</evidence>
<keyword evidence="4" id="KW-0808">Transferase</keyword>
<keyword evidence="5" id="KW-0812">Transmembrane</keyword>
<dbReference type="PANTHER" id="PTHR47984:SF15">
    <property type="entry name" value="PROTEIN KINASE DOMAIN-CONTAINING PROTEIN"/>
    <property type="match status" value="1"/>
</dbReference>
<evidence type="ECO:0000256" key="11">
    <source>
        <dbReference type="ARBA" id="ARBA00047899"/>
    </source>
</evidence>
<dbReference type="PANTHER" id="PTHR47984">
    <property type="entry name" value="OS01G0323000 PROTEIN"/>
    <property type="match status" value="1"/>
</dbReference>
<dbReference type="Proteomes" id="UP000447434">
    <property type="component" value="Chromosome 3"/>
</dbReference>
<evidence type="ECO:0000256" key="7">
    <source>
        <dbReference type="ARBA" id="ARBA00022777"/>
    </source>
</evidence>
<evidence type="ECO:0000256" key="10">
    <source>
        <dbReference type="ARBA" id="ARBA00023136"/>
    </source>
</evidence>
<dbReference type="EC" id="2.7.11.1" evidence="2"/>
<keyword evidence="10" id="KW-0472">Membrane</keyword>
<evidence type="ECO:0000256" key="6">
    <source>
        <dbReference type="ARBA" id="ARBA00022741"/>
    </source>
</evidence>
<evidence type="ECO:0000313" key="14">
    <source>
        <dbReference type="Proteomes" id="UP000447434"/>
    </source>
</evidence>
<dbReference type="GO" id="GO:0005524">
    <property type="term" value="F:ATP binding"/>
    <property type="evidence" value="ECO:0007669"/>
    <property type="project" value="UniProtKB-KW"/>
</dbReference>
<keyword evidence="6" id="KW-0547">Nucleotide-binding</keyword>
<organism evidence="13 14">
    <name type="scientific">Lupinus albus</name>
    <name type="common">White lupine</name>
    <name type="synonym">Lupinus termis</name>
    <dbReference type="NCBI Taxonomy" id="3870"/>
    <lineage>
        <taxon>Eukaryota</taxon>
        <taxon>Viridiplantae</taxon>
        <taxon>Streptophyta</taxon>
        <taxon>Embryophyta</taxon>
        <taxon>Tracheophyta</taxon>
        <taxon>Spermatophyta</taxon>
        <taxon>Magnoliopsida</taxon>
        <taxon>eudicotyledons</taxon>
        <taxon>Gunneridae</taxon>
        <taxon>Pentapetalae</taxon>
        <taxon>rosids</taxon>
        <taxon>fabids</taxon>
        <taxon>Fabales</taxon>
        <taxon>Fabaceae</taxon>
        <taxon>Papilionoideae</taxon>
        <taxon>50 kb inversion clade</taxon>
        <taxon>genistoids sensu lato</taxon>
        <taxon>core genistoids</taxon>
        <taxon>Genisteae</taxon>
        <taxon>Lupinus</taxon>
    </lineage>
</organism>
<reference evidence="14" key="1">
    <citation type="journal article" date="2020" name="Nat. Commun.">
        <title>Genome sequence of the cluster root forming white lupin.</title>
        <authorList>
            <person name="Hufnagel B."/>
            <person name="Marques A."/>
            <person name="Soriano A."/>
            <person name="Marques L."/>
            <person name="Divol F."/>
            <person name="Doumas P."/>
            <person name="Sallet E."/>
            <person name="Mancinotti D."/>
            <person name="Carrere S."/>
            <person name="Marande W."/>
            <person name="Arribat S."/>
            <person name="Keller J."/>
            <person name="Huneau C."/>
            <person name="Blein T."/>
            <person name="Aime D."/>
            <person name="Laguerre M."/>
            <person name="Taylor J."/>
            <person name="Schubert V."/>
            <person name="Nelson M."/>
            <person name="Geu-Flores F."/>
            <person name="Crespi M."/>
            <person name="Gallardo-Guerrero K."/>
            <person name="Delaux P.-M."/>
            <person name="Salse J."/>
            <person name="Berges H."/>
            <person name="Guyot R."/>
            <person name="Gouzy J."/>
            <person name="Peret B."/>
        </authorList>
    </citation>
    <scope>NUCLEOTIDE SEQUENCE [LARGE SCALE GENOMIC DNA]</scope>
    <source>
        <strain evidence="14">cv. Amiga</strain>
    </source>
</reference>
<comment type="catalytic activity">
    <reaction evidence="12">
        <text>L-seryl-[protein] + ATP = O-phospho-L-seryl-[protein] + ADP + H(+)</text>
        <dbReference type="Rhea" id="RHEA:17989"/>
        <dbReference type="Rhea" id="RHEA-COMP:9863"/>
        <dbReference type="Rhea" id="RHEA-COMP:11604"/>
        <dbReference type="ChEBI" id="CHEBI:15378"/>
        <dbReference type="ChEBI" id="CHEBI:29999"/>
        <dbReference type="ChEBI" id="CHEBI:30616"/>
        <dbReference type="ChEBI" id="CHEBI:83421"/>
        <dbReference type="ChEBI" id="CHEBI:456216"/>
        <dbReference type="EC" id="2.7.11.1"/>
    </reaction>
</comment>
<evidence type="ECO:0000256" key="3">
    <source>
        <dbReference type="ARBA" id="ARBA00022553"/>
    </source>
</evidence>
<keyword evidence="3" id="KW-0597">Phosphoprotein</keyword>
<evidence type="ECO:0000256" key="12">
    <source>
        <dbReference type="ARBA" id="ARBA00048679"/>
    </source>
</evidence>
<comment type="catalytic activity">
    <reaction evidence="11">
        <text>L-threonyl-[protein] + ATP = O-phospho-L-threonyl-[protein] + ADP + H(+)</text>
        <dbReference type="Rhea" id="RHEA:46608"/>
        <dbReference type="Rhea" id="RHEA-COMP:11060"/>
        <dbReference type="Rhea" id="RHEA-COMP:11605"/>
        <dbReference type="ChEBI" id="CHEBI:15378"/>
        <dbReference type="ChEBI" id="CHEBI:30013"/>
        <dbReference type="ChEBI" id="CHEBI:30616"/>
        <dbReference type="ChEBI" id="CHEBI:61977"/>
        <dbReference type="ChEBI" id="CHEBI:456216"/>
        <dbReference type="EC" id="2.7.11.1"/>
    </reaction>
</comment>
<dbReference type="GO" id="GO:0004674">
    <property type="term" value="F:protein serine/threonine kinase activity"/>
    <property type="evidence" value="ECO:0007669"/>
    <property type="project" value="UniProtKB-EC"/>
</dbReference>
<dbReference type="EMBL" id="WOCE01000003">
    <property type="protein sequence ID" value="KAE9617391.1"/>
    <property type="molecule type" value="Genomic_DNA"/>
</dbReference>
<evidence type="ECO:0000313" key="13">
    <source>
        <dbReference type="EMBL" id="KAE9617391.1"/>
    </source>
</evidence>
<keyword evidence="14" id="KW-1185">Reference proteome</keyword>
<evidence type="ECO:0000256" key="2">
    <source>
        <dbReference type="ARBA" id="ARBA00012513"/>
    </source>
</evidence>
<evidence type="ECO:0000256" key="9">
    <source>
        <dbReference type="ARBA" id="ARBA00022989"/>
    </source>
</evidence>
<proteinExistence type="predicted"/>
<dbReference type="Gene3D" id="1.10.510.10">
    <property type="entry name" value="Transferase(Phosphotransferase) domain 1"/>
    <property type="match status" value="1"/>
</dbReference>
<protein>
    <recommendedName>
        <fullName evidence="2">non-specific serine/threonine protein kinase</fullName>
        <ecNumber evidence="2">2.7.11.1</ecNumber>
    </recommendedName>
</protein>